<dbReference type="Gene3D" id="1.25.40.10">
    <property type="entry name" value="Tetratricopeptide repeat domain"/>
    <property type="match status" value="1"/>
</dbReference>
<evidence type="ECO:0000313" key="1">
    <source>
        <dbReference type="EMBL" id="CAK0835582.1"/>
    </source>
</evidence>
<gene>
    <name evidence="1" type="ORF">PCOR1329_LOCUS32397</name>
</gene>
<dbReference type="Proteomes" id="UP001189429">
    <property type="component" value="Unassembled WGS sequence"/>
</dbReference>
<keyword evidence="2" id="KW-1185">Reference proteome</keyword>
<proteinExistence type="predicted"/>
<comment type="caution">
    <text evidence="1">The sequence shown here is derived from an EMBL/GenBank/DDBJ whole genome shotgun (WGS) entry which is preliminary data.</text>
</comment>
<name>A0ABN9ST67_9DINO</name>
<dbReference type="EMBL" id="CAUYUJ010013114">
    <property type="protein sequence ID" value="CAK0835582.1"/>
    <property type="molecule type" value="Genomic_DNA"/>
</dbReference>
<evidence type="ECO:0000313" key="2">
    <source>
        <dbReference type="Proteomes" id="UP001189429"/>
    </source>
</evidence>
<dbReference type="InterPro" id="IPR011990">
    <property type="entry name" value="TPR-like_helical_dom_sf"/>
</dbReference>
<protein>
    <submittedName>
        <fullName evidence="1">Uncharacterized protein</fullName>
    </submittedName>
</protein>
<sequence>MCEAKLEPDVVIYSNGISACEKGVQWNRALELVTEMLESIMDPNANGYNPGTSPCEEGEQWHQARHLLGEMRKAKLEFDVFKDGVGSSARKKASCPSGSRPCADHSVCAPRELVGALRLFSSSARVN</sequence>
<accession>A0ABN9ST67</accession>
<organism evidence="1 2">
    <name type="scientific">Prorocentrum cordatum</name>
    <dbReference type="NCBI Taxonomy" id="2364126"/>
    <lineage>
        <taxon>Eukaryota</taxon>
        <taxon>Sar</taxon>
        <taxon>Alveolata</taxon>
        <taxon>Dinophyceae</taxon>
        <taxon>Prorocentrales</taxon>
        <taxon>Prorocentraceae</taxon>
        <taxon>Prorocentrum</taxon>
    </lineage>
</organism>
<reference evidence="1" key="1">
    <citation type="submission" date="2023-10" db="EMBL/GenBank/DDBJ databases">
        <authorList>
            <person name="Chen Y."/>
            <person name="Shah S."/>
            <person name="Dougan E. K."/>
            <person name="Thang M."/>
            <person name="Chan C."/>
        </authorList>
    </citation>
    <scope>NUCLEOTIDE SEQUENCE [LARGE SCALE GENOMIC DNA]</scope>
</reference>
<dbReference type="PROSITE" id="PS51257">
    <property type="entry name" value="PROKAR_LIPOPROTEIN"/>
    <property type="match status" value="1"/>
</dbReference>